<dbReference type="PANTHER" id="PTHR38445:SF12">
    <property type="entry name" value="GNTR-FAMILY TRANSCRIPTIONAL REGULATOR"/>
    <property type="match status" value="1"/>
</dbReference>
<gene>
    <name evidence="6" type="primary">ytrA</name>
    <name evidence="5" type="ORF">AL705_03785</name>
    <name evidence="6" type="ORF">LC603019_00746</name>
</gene>
<dbReference type="InterPro" id="IPR036390">
    <property type="entry name" value="WH_DNA-bd_sf"/>
</dbReference>
<dbReference type="InterPro" id="IPR000524">
    <property type="entry name" value="Tscrpt_reg_HTH_GntR"/>
</dbReference>
<dbReference type="EMBL" id="LR584267">
    <property type="protein sequence ID" value="VHO00424.1"/>
    <property type="molecule type" value="Genomic_DNA"/>
</dbReference>
<dbReference type="AlphaFoldDB" id="A0A0M4MC26"/>
<dbReference type="SUPFAM" id="SSF46785">
    <property type="entry name" value="Winged helix' DNA-binding domain"/>
    <property type="match status" value="1"/>
</dbReference>
<feature type="domain" description="HTH gntR-type" evidence="4">
    <location>
        <begin position="11"/>
        <end position="79"/>
    </location>
</feature>
<accession>A0A0M4MC26</accession>
<organism evidence="5 7">
    <name type="scientific">Lawsonella clevelandensis</name>
    <dbReference type="NCBI Taxonomy" id="1528099"/>
    <lineage>
        <taxon>Bacteria</taxon>
        <taxon>Bacillati</taxon>
        <taxon>Actinomycetota</taxon>
        <taxon>Actinomycetes</taxon>
        <taxon>Mycobacteriales</taxon>
        <taxon>Lawsonellaceae</taxon>
        <taxon>Lawsonella</taxon>
    </lineage>
</organism>
<dbReference type="EMBL" id="CP012390">
    <property type="protein sequence ID" value="ALE18912.1"/>
    <property type="molecule type" value="Genomic_DNA"/>
</dbReference>
<evidence type="ECO:0000256" key="2">
    <source>
        <dbReference type="ARBA" id="ARBA00023125"/>
    </source>
</evidence>
<reference evidence="5" key="2">
    <citation type="journal article" date="2016" name="Int. J. Syst. Evol. Microbiol.">
        <title>Lawsonella clevelandensis gen. nov., sp. nov., a new member of the suborder Corynebacterineae isolated from human abscesses.</title>
        <authorList>
            <person name="Bell M.E."/>
            <person name="Bernard K.A."/>
            <person name="Harrington S.M."/>
            <person name="Patel N.B."/>
            <person name="Tucker T.A."/>
            <person name="Metcalfe M.G."/>
            <person name="McQuiston J.R."/>
        </authorList>
    </citation>
    <scope>NUCLEOTIDE SEQUENCE</scope>
    <source>
        <strain evidence="5">X1698</strain>
    </source>
</reference>
<dbReference type="InterPro" id="IPR036388">
    <property type="entry name" value="WH-like_DNA-bd_sf"/>
</dbReference>
<dbReference type="Gene3D" id="1.10.10.10">
    <property type="entry name" value="Winged helix-like DNA-binding domain superfamily/Winged helix DNA-binding domain"/>
    <property type="match status" value="1"/>
</dbReference>
<sequence>MIITINPHSAIPIFQQIHDRIVEAIAQGTIRPGEQLTPVRSLAMDFGINPATVKKSYDLLKAEGIITTSMREGSVVVGNTTPHPDHVAQFQKELTTLLAKAHCQGVGAADISTQVNRVLESFPTMTEEKGV</sequence>
<dbReference type="STRING" id="1528099.AL705_03785"/>
<evidence type="ECO:0000256" key="1">
    <source>
        <dbReference type="ARBA" id="ARBA00023015"/>
    </source>
</evidence>
<evidence type="ECO:0000313" key="8">
    <source>
        <dbReference type="Proteomes" id="UP000324288"/>
    </source>
</evidence>
<evidence type="ECO:0000313" key="6">
    <source>
        <dbReference type="EMBL" id="VHO00424.1"/>
    </source>
</evidence>
<dbReference type="OrthoDB" id="3192286at2"/>
<dbReference type="SMART" id="SM00345">
    <property type="entry name" value="HTH_GNTR"/>
    <property type="match status" value="1"/>
</dbReference>
<dbReference type="Proteomes" id="UP000324288">
    <property type="component" value="Chromosome"/>
</dbReference>
<dbReference type="GO" id="GO:0003700">
    <property type="term" value="F:DNA-binding transcription factor activity"/>
    <property type="evidence" value="ECO:0007669"/>
    <property type="project" value="InterPro"/>
</dbReference>
<keyword evidence="3" id="KW-0804">Transcription</keyword>
<name>A0A0M4MC26_9ACTN</name>
<dbReference type="PROSITE" id="PS50949">
    <property type="entry name" value="HTH_GNTR"/>
    <property type="match status" value="1"/>
</dbReference>
<keyword evidence="8" id="KW-1185">Reference proteome</keyword>
<dbReference type="Pfam" id="PF00392">
    <property type="entry name" value="GntR"/>
    <property type="match status" value="1"/>
</dbReference>
<dbReference type="RefSeq" id="WP_053961871.1">
    <property type="nucleotide sequence ID" value="NZ_CAMJVL010000062.1"/>
</dbReference>
<keyword evidence="2" id="KW-0238">DNA-binding</keyword>
<evidence type="ECO:0000259" key="4">
    <source>
        <dbReference type="PROSITE" id="PS50949"/>
    </source>
</evidence>
<dbReference type="CDD" id="cd07377">
    <property type="entry name" value="WHTH_GntR"/>
    <property type="match status" value="1"/>
</dbReference>
<dbReference type="PANTHER" id="PTHR38445">
    <property type="entry name" value="HTH-TYPE TRANSCRIPTIONAL REPRESSOR YTRA"/>
    <property type="match status" value="1"/>
</dbReference>
<evidence type="ECO:0000256" key="3">
    <source>
        <dbReference type="ARBA" id="ARBA00023163"/>
    </source>
</evidence>
<dbReference type="GeneID" id="84894715"/>
<evidence type="ECO:0000313" key="5">
    <source>
        <dbReference type="EMBL" id="ALE18912.1"/>
    </source>
</evidence>
<keyword evidence="1" id="KW-0805">Transcription regulation</keyword>
<proteinExistence type="predicted"/>
<reference evidence="5 7" key="1">
    <citation type="journal article" date="2015" name="Genome Announc.">
        <title>Complete Genome Sequences for Two Strains of a Novel Fastidious, Partially Acid-Fast, Gram-Positive Corynebacterineae Bacterium, Derived from Human Clinical Samples.</title>
        <authorList>
            <person name="Nicholson A.C."/>
            <person name="Bell M."/>
            <person name="Humrighouse B.W."/>
            <person name="McQuiston J.R."/>
        </authorList>
    </citation>
    <scope>NUCLEOTIDE SEQUENCE [LARGE SCALE GENOMIC DNA]</scope>
    <source>
        <strain evidence="5 7">X1698</strain>
    </source>
</reference>
<dbReference type="KEGG" id="cbq:AL705_03785"/>
<evidence type="ECO:0000313" key="7">
    <source>
        <dbReference type="Proteomes" id="UP000068137"/>
    </source>
</evidence>
<protein>
    <submittedName>
        <fullName evidence="5">GntR family transcriptional regulator</fullName>
    </submittedName>
    <submittedName>
        <fullName evidence="6">HTH-type transcriptional repressor YtrA</fullName>
    </submittedName>
</protein>
<reference evidence="6 8" key="3">
    <citation type="submission" date="2019-04" db="EMBL/GenBank/DDBJ databases">
        <authorList>
            <person name="Seth-Smith MB H."/>
            <person name="Seth-Smith H."/>
        </authorList>
    </citation>
    <scope>NUCLEOTIDE SEQUENCE [LARGE SCALE GENOMIC DNA]</scope>
    <source>
        <strain evidence="6">USB-603019</strain>
    </source>
</reference>
<dbReference type="Proteomes" id="UP000068137">
    <property type="component" value="Chromosome"/>
</dbReference>
<dbReference type="GO" id="GO:0003677">
    <property type="term" value="F:DNA binding"/>
    <property type="evidence" value="ECO:0007669"/>
    <property type="project" value="UniProtKB-KW"/>
</dbReference>